<dbReference type="PANTHER" id="PTHR37534:SF26">
    <property type="entry name" value="TRANSCRIPTION FACTOR, PUTATIVE-RELATED"/>
    <property type="match status" value="1"/>
</dbReference>
<keyword evidence="2" id="KW-0539">Nucleus</keyword>
<dbReference type="InterPro" id="IPR036864">
    <property type="entry name" value="Zn2-C6_fun-type_DNA-bd_sf"/>
</dbReference>
<comment type="subcellular location">
    <subcellularLocation>
        <location evidence="1">Nucleus</location>
    </subcellularLocation>
</comment>
<dbReference type="PROSITE" id="PS00463">
    <property type="entry name" value="ZN2_CY6_FUNGAL_1"/>
    <property type="match status" value="1"/>
</dbReference>
<dbReference type="SUPFAM" id="SSF57701">
    <property type="entry name" value="Zn2/Cys6 DNA-binding domain"/>
    <property type="match status" value="1"/>
</dbReference>
<evidence type="ECO:0000259" key="4">
    <source>
        <dbReference type="PROSITE" id="PS50048"/>
    </source>
</evidence>
<dbReference type="GO" id="GO:0008270">
    <property type="term" value="F:zinc ion binding"/>
    <property type="evidence" value="ECO:0007669"/>
    <property type="project" value="InterPro"/>
</dbReference>
<gene>
    <name evidence="5" type="ORF">JX265_001047</name>
</gene>
<dbReference type="CDD" id="cd00067">
    <property type="entry name" value="GAL4"/>
    <property type="match status" value="1"/>
</dbReference>
<dbReference type="GO" id="GO:0000976">
    <property type="term" value="F:transcription cis-regulatory region binding"/>
    <property type="evidence" value="ECO:0007669"/>
    <property type="project" value="TreeGrafter"/>
</dbReference>
<name>A0A9Q0ARJ3_9PEZI</name>
<evidence type="ECO:0000256" key="1">
    <source>
        <dbReference type="ARBA" id="ARBA00004123"/>
    </source>
</evidence>
<proteinExistence type="predicted"/>
<dbReference type="Pfam" id="PF00172">
    <property type="entry name" value="Zn_clus"/>
    <property type="match status" value="1"/>
</dbReference>
<feature type="domain" description="Zn(2)-C6 fungal-type" evidence="4">
    <location>
        <begin position="7"/>
        <end position="35"/>
    </location>
</feature>
<reference evidence="5" key="1">
    <citation type="submission" date="2021-03" db="EMBL/GenBank/DDBJ databases">
        <title>Revisited historic fungal species revealed as producer of novel bioactive compounds through whole genome sequencing and comparative genomics.</title>
        <authorList>
            <person name="Vignolle G.A."/>
            <person name="Hochenegger N."/>
            <person name="Mach R.L."/>
            <person name="Mach-Aigner A.R."/>
            <person name="Javad Rahimi M."/>
            <person name="Salim K.A."/>
            <person name="Chan C.M."/>
            <person name="Lim L.B.L."/>
            <person name="Cai F."/>
            <person name="Druzhinina I.S."/>
            <person name="U'Ren J.M."/>
            <person name="Derntl C."/>
        </authorList>
    </citation>
    <scope>NUCLEOTIDE SEQUENCE</scope>
    <source>
        <strain evidence="5">TUCIM 5799</strain>
    </source>
</reference>
<dbReference type="EMBL" id="JAFIMR010000002">
    <property type="protein sequence ID" value="KAI1880807.1"/>
    <property type="molecule type" value="Genomic_DNA"/>
</dbReference>
<dbReference type="Pfam" id="PF11951">
    <property type="entry name" value="Fungal_trans_2"/>
    <property type="match status" value="1"/>
</dbReference>
<feature type="compositionally biased region" description="Basic and acidic residues" evidence="3">
    <location>
        <begin position="84"/>
        <end position="98"/>
    </location>
</feature>
<evidence type="ECO:0000256" key="2">
    <source>
        <dbReference type="ARBA" id="ARBA00023242"/>
    </source>
</evidence>
<protein>
    <recommendedName>
        <fullName evidence="4">Zn(2)-C6 fungal-type domain-containing protein</fullName>
    </recommendedName>
</protein>
<dbReference type="PROSITE" id="PS50048">
    <property type="entry name" value="ZN2_CY6_FUNGAL_2"/>
    <property type="match status" value="1"/>
</dbReference>
<keyword evidence="6" id="KW-1185">Reference proteome</keyword>
<dbReference type="Proteomes" id="UP000829685">
    <property type="component" value="Unassembled WGS sequence"/>
</dbReference>
<evidence type="ECO:0000313" key="6">
    <source>
        <dbReference type="Proteomes" id="UP000829685"/>
    </source>
</evidence>
<dbReference type="InterPro" id="IPR001138">
    <property type="entry name" value="Zn2Cys6_DnaBD"/>
</dbReference>
<accession>A0A9Q0ARJ3</accession>
<evidence type="ECO:0000256" key="3">
    <source>
        <dbReference type="SAM" id="MobiDB-lite"/>
    </source>
</evidence>
<dbReference type="SMART" id="SM00066">
    <property type="entry name" value="GAL4"/>
    <property type="match status" value="1"/>
</dbReference>
<dbReference type="PANTHER" id="PTHR37534">
    <property type="entry name" value="TRANSCRIPTIONAL ACTIVATOR PROTEIN UGA3"/>
    <property type="match status" value="1"/>
</dbReference>
<dbReference type="GO" id="GO:0000981">
    <property type="term" value="F:DNA-binding transcription factor activity, RNA polymerase II-specific"/>
    <property type="evidence" value="ECO:0007669"/>
    <property type="project" value="InterPro"/>
</dbReference>
<dbReference type="GO" id="GO:0045944">
    <property type="term" value="P:positive regulation of transcription by RNA polymerase II"/>
    <property type="evidence" value="ECO:0007669"/>
    <property type="project" value="TreeGrafter"/>
</dbReference>
<dbReference type="AlphaFoldDB" id="A0A9Q0ARJ3"/>
<comment type="caution">
    <text evidence="5">The sequence shown here is derived from an EMBL/GenBank/DDBJ whole genome shotgun (WGS) entry which is preliminary data.</text>
</comment>
<dbReference type="Gene3D" id="4.10.240.10">
    <property type="entry name" value="Zn(2)-C6 fungal-type DNA-binding domain"/>
    <property type="match status" value="1"/>
</dbReference>
<evidence type="ECO:0000313" key="5">
    <source>
        <dbReference type="EMBL" id="KAI1880807.1"/>
    </source>
</evidence>
<organism evidence="5 6">
    <name type="scientific">Neoarthrinium moseri</name>
    <dbReference type="NCBI Taxonomy" id="1658444"/>
    <lineage>
        <taxon>Eukaryota</taxon>
        <taxon>Fungi</taxon>
        <taxon>Dikarya</taxon>
        <taxon>Ascomycota</taxon>
        <taxon>Pezizomycotina</taxon>
        <taxon>Sordariomycetes</taxon>
        <taxon>Xylariomycetidae</taxon>
        <taxon>Amphisphaeriales</taxon>
        <taxon>Apiosporaceae</taxon>
        <taxon>Neoarthrinium</taxon>
    </lineage>
</organism>
<feature type="region of interest" description="Disordered" evidence="3">
    <location>
        <begin position="68"/>
        <end position="98"/>
    </location>
</feature>
<dbReference type="GO" id="GO:0005634">
    <property type="term" value="C:nucleus"/>
    <property type="evidence" value="ECO:0007669"/>
    <property type="project" value="UniProtKB-SubCell"/>
</dbReference>
<dbReference type="InterPro" id="IPR021858">
    <property type="entry name" value="Fun_TF"/>
</dbReference>
<sequence length="498" mass="55721">MERSTGGCWTCKIRHRKCDETRPNCRECGDRQISCHGYGSRPEWLDDGPRLQAELARIKRSVRFNVSRKRHARGTASASPPDTLAHDHTPAHRSRVDGEQEQVELPSLPHTGFTLRESQLLIHYLDYIFPKQFPYYQDQPELGGRGWLLWLAMRNGPMYQSILSLAALHQFMLLGSDKQNAELQLIEYHTGALRALREFLGNYASDGHDSKEQLAEFIGSGLFLISFEVFRGGIDNWQSHLTAISAVATKTAQVSLAAASSSDDDGLMHVFKFQFANLLWFDILGSSSRGTSPIIPYNDWTSNLGVQTSTIMGCHSWIMNTIGDLACLGSRQDTQVLDDAIELEKKLETILAGLVEDEKDRTQPVTPMITAVSRVFASAALVELHVICPSLHTPTSRTSLREKIAQVIEAIRSVPEPVSSRGFPWSLCVAGAPAEEDQQPFFEDMLTSASNGALPGFTNCDTALRILKECWRLRKTFPEERWTWRAAMKSLEICALLV</sequence>